<feature type="compositionally biased region" description="Low complexity" evidence="1">
    <location>
        <begin position="80"/>
        <end position="92"/>
    </location>
</feature>
<name>A0A8S9IJZ3_BRACR</name>
<keyword evidence="2" id="KW-0732">Signal</keyword>
<organism evidence="3">
    <name type="scientific">Brassica cretica</name>
    <name type="common">Mustard</name>
    <dbReference type="NCBI Taxonomy" id="69181"/>
    <lineage>
        <taxon>Eukaryota</taxon>
        <taxon>Viridiplantae</taxon>
        <taxon>Streptophyta</taxon>
        <taxon>Embryophyta</taxon>
        <taxon>Tracheophyta</taxon>
        <taxon>Spermatophyta</taxon>
        <taxon>Magnoliopsida</taxon>
        <taxon>eudicotyledons</taxon>
        <taxon>Gunneridae</taxon>
        <taxon>Pentapetalae</taxon>
        <taxon>rosids</taxon>
        <taxon>malvids</taxon>
        <taxon>Brassicales</taxon>
        <taxon>Brassicaceae</taxon>
        <taxon>Brassiceae</taxon>
        <taxon>Brassica</taxon>
    </lineage>
</organism>
<comment type="caution">
    <text evidence="3">The sequence shown here is derived from an EMBL/GenBank/DDBJ whole genome shotgun (WGS) entry which is preliminary data.</text>
</comment>
<evidence type="ECO:0000256" key="1">
    <source>
        <dbReference type="SAM" id="MobiDB-lite"/>
    </source>
</evidence>
<feature type="chain" id="PRO_5035736220" evidence="2">
    <location>
        <begin position="16"/>
        <end position="159"/>
    </location>
</feature>
<reference evidence="3" key="1">
    <citation type="submission" date="2019-12" db="EMBL/GenBank/DDBJ databases">
        <title>Genome sequencing and annotation of Brassica cretica.</title>
        <authorList>
            <person name="Studholme D.J."/>
            <person name="Sarris P.F."/>
        </authorList>
    </citation>
    <scope>NUCLEOTIDE SEQUENCE</scope>
    <source>
        <strain evidence="3">PFS-102/07</strain>
        <tissue evidence="3">Leaf</tissue>
    </source>
</reference>
<sequence length="159" mass="17081">MTELWFLLFLQHWWGDRPRGRLSPGNGRGGGSSTAASLSSDTALTDQELPTLSTDDTQVSSDIETETGDDSTPLPSTDLPESSTPPTTVTETENAEIADDNTNPSPDILHISIILSIRPCVGVPHGVLGDIWMHLELKGGEIGDHWMSRGWERGSAATS</sequence>
<protein>
    <submittedName>
        <fullName evidence="3">Uncharacterized protein</fullName>
    </submittedName>
</protein>
<feature type="region of interest" description="Disordered" evidence="1">
    <location>
        <begin position="21"/>
        <end position="104"/>
    </location>
</feature>
<gene>
    <name evidence="3" type="ORF">F2Q70_00003506</name>
</gene>
<accession>A0A8S9IJZ3</accession>
<feature type="signal peptide" evidence="2">
    <location>
        <begin position="1"/>
        <end position="15"/>
    </location>
</feature>
<feature type="compositionally biased region" description="Polar residues" evidence="1">
    <location>
        <begin position="48"/>
        <end position="62"/>
    </location>
</feature>
<proteinExistence type="predicted"/>
<evidence type="ECO:0000313" key="3">
    <source>
        <dbReference type="EMBL" id="KAF2570291.1"/>
    </source>
</evidence>
<feature type="compositionally biased region" description="Low complexity" evidence="1">
    <location>
        <begin position="33"/>
        <end position="45"/>
    </location>
</feature>
<dbReference type="EMBL" id="QGKY02001015">
    <property type="protein sequence ID" value="KAF2570291.1"/>
    <property type="molecule type" value="Genomic_DNA"/>
</dbReference>
<evidence type="ECO:0000256" key="2">
    <source>
        <dbReference type="SAM" id="SignalP"/>
    </source>
</evidence>
<dbReference type="AlphaFoldDB" id="A0A8S9IJZ3"/>